<sequence length="323" mass="37760">FIFSSKLTVGRSTWPEVLYIIEARNRVRWRNEGFQCVLVMELHLFFTVKKYKQFDQIQVHVLNILATPEMKNRIYCHFSQFFNCIVFSFSPESQLIFQHVQAVDIVVLMSRSIYGKVWSLLCHHPATFIVRVGTTSPESHRSILYPNLMQRNVMEDYDTSICEMMCKFIFNSKLTVGRSAWPEVLYIIEARNRVRWRNEGFQCVLVMELHLFFTVKKYKQFDQLIFQHVQAADIVVLISRSIYGKVWSPLCHHPATSIVRVGTTSTESHRSILYPNIMQRNVSSQSQKWLCLKHSIAQYLPPGYANFAYANFFVPSGYAWGVA</sequence>
<dbReference type="Proteomes" id="UP000054632">
    <property type="component" value="Unassembled WGS sequence"/>
</dbReference>
<proteinExistence type="predicted"/>
<reference evidence="1 2" key="1">
    <citation type="submission" date="2015-01" db="EMBL/GenBank/DDBJ databases">
        <title>Evolution of Trichinella species and genotypes.</title>
        <authorList>
            <person name="Korhonen P.K."/>
            <person name="Edoardo P."/>
            <person name="Giuseppe L.R."/>
            <person name="Gasser R.B."/>
        </authorList>
    </citation>
    <scope>NUCLEOTIDE SEQUENCE [LARGE SCALE GENOMIC DNA]</scope>
    <source>
        <strain evidence="1">ISS13</strain>
    </source>
</reference>
<dbReference type="EMBL" id="JYDR01000046">
    <property type="protein sequence ID" value="KRY72280.1"/>
    <property type="molecule type" value="Genomic_DNA"/>
</dbReference>
<evidence type="ECO:0000313" key="2">
    <source>
        <dbReference type="Proteomes" id="UP000054632"/>
    </source>
</evidence>
<protein>
    <submittedName>
        <fullName evidence="1">Uncharacterized protein</fullName>
    </submittedName>
</protein>
<comment type="caution">
    <text evidence="1">The sequence shown here is derived from an EMBL/GenBank/DDBJ whole genome shotgun (WGS) entry which is preliminary data.</text>
</comment>
<organism evidence="1 2">
    <name type="scientific">Trichinella pseudospiralis</name>
    <name type="common">Parasitic roundworm</name>
    <dbReference type="NCBI Taxonomy" id="6337"/>
    <lineage>
        <taxon>Eukaryota</taxon>
        <taxon>Metazoa</taxon>
        <taxon>Ecdysozoa</taxon>
        <taxon>Nematoda</taxon>
        <taxon>Enoplea</taxon>
        <taxon>Dorylaimia</taxon>
        <taxon>Trichinellida</taxon>
        <taxon>Trichinellidae</taxon>
        <taxon>Trichinella</taxon>
    </lineage>
</organism>
<accession>A0A0V1EF83</accession>
<name>A0A0V1EF83_TRIPS</name>
<feature type="non-terminal residue" evidence="1">
    <location>
        <position position="1"/>
    </location>
</feature>
<gene>
    <name evidence="1" type="ORF">T4A_12884</name>
</gene>
<feature type="non-terminal residue" evidence="1">
    <location>
        <position position="323"/>
    </location>
</feature>
<evidence type="ECO:0000313" key="1">
    <source>
        <dbReference type="EMBL" id="KRY72280.1"/>
    </source>
</evidence>
<dbReference type="AlphaFoldDB" id="A0A0V1EF83"/>